<dbReference type="KEGG" id="bbro:BAU06_05245"/>
<feature type="chain" id="PRO_5008258331" description="Lipoprotein" evidence="1">
    <location>
        <begin position="20"/>
        <end position="122"/>
    </location>
</feature>
<organism evidence="3 5">
    <name type="scientific">Bordetella bronchialis</name>
    <dbReference type="NCBI Taxonomy" id="463025"/>
    <lineage>
        <taxon>Bacteria</taxon>
        <taxon>Pseudomonadati</taxon>
        <taxon>Pseudomonadota</taxon>
        <taxon>Betaproteobacteria</taxon>
        <taxon>Burkholderiales</taxon>
        <taxon>Alcaligenaceae</taxon>
        <taxon>Bordetella</taxon>
    </lineage>
</organism>
<evidence type="ECO:0000313" key="3">
    <source>
        <dbReference type="EMBL" id="ANN70808.1"/>
    </source>
</evidence>
<evidence type="ECO:0000313" key="4">
    <source>
        <dbReference type="Proteomes" id="UP000091897"/>
    </source>
</evidence>
<dbReference type="EMBL" id="CP016170">
    <property type="protein sequence ID" value="ANN65778.1"/>
    <property type="molecule type" value="Genomic_DNA"/>
</dbReference>
<sequence length="122" mass="12845">MFCAATLALAGCMSLSVRPTTYTPVPAAAAVQPLRLAKAVAAPLTNDATVVLAEGSQWLPAGSIPQGMVYRKLGGTLMIDAKRLREAYPVVADNKLVGFYFPGETSFTPVTYATTLNLEPTP</sequence>
<name>A0A193FU03_9BORD</name>
<gene>
    <name evidence="2" type="ORF">BAU06_05245</name>
    <name evidence="3" type="ORF">BAU08_05215</name>
</gene>
<evidence type="ECO:0008006" key="6">
    <source>
        <dbReference type="Google" id="ProtNLM"/>
    </source>
</evidence>
<keyword evidence="4" id="KW-1185">Reference proteome</keyword>
<dbReference type="AlphaFoldDB" id="A0A193FU03"/>
<proteinExistence type="predicted"/>
<accession>A0A193FU03</accession>
<dbReference type="STRING" id="463025.BAU08_05215"/>
<evidence type="ECO:0000313" key="2">
    <source>
        <dbReference type="EMBL" id="ANN65778.1"/>
    </source>
</evidence>
<dbReference type="EMBL" id="CP016171">
    <property type="protein sequence ID" value="ANN70808.1"/>
    <property type="molecule type" value="Genomic_DNA"/>
</dbReference>
<protein>
    <recommendedName>
        <fullName evidence="6">Lipoprotein</fullName>
    </recommendedName>
</protein>
<evidence type="ECO:0000256" key="1">
    <source>
        <dbReference type="SAM" id="SignalP"/>
    </source>
</evidence>
<evidence type="ECO:0000313" key="5">
    <source>
        <dbReference type="Proteomes" id="UP000092213"/>
    </source>
</evidence>
<dbReference type="Proteomes" id="UP000091897">
    <property type="component" value="Chromosome"/>
</dbReference>
<dbReference type="Proteomes" id="UP000092213">
    <property type="component" value="Chromosome"/>
</dbReference>
<reference evidence="4 5" key="1">
    <citation type="submission" date="2016-06" db="EMBL/GenBank/DDBJ databases">
        <title>Complete genome sequences of Bordetella bronchialis and Bordetella flabilis.</title>
        <authorList>
            <person name="LiPuma J.J."/>
            <person name="Spilker T."/>
        </authorList>
    </citation>
    <scope>NUCLEOTIDE SEQUENCE [LARGE SCALE GENOMIC DNA]</scope>
    <source>
        <strain evidence="3 5">AU17976</strain>
        <strain evidence="2 4">AU3182</strain>
    </source>
</reference>
<keyword evidence="1" id="KW-0732">Signal</keyword>
<feature type="signal peptide" evidence="1">
    <location>
        <begin position="1"/>
        <end position="19"/>
    </location>
</feature>